<evidence type="ECO:0000313" key="1">
    <source>
        <dbReference type="EMBL" id="KAK3716170.1"/>
    </source>
</evidence>
<name>A0ACC3NGA9_9PEZI</name>
<proteinExistence type="predicted"/>
<sequence>MDVIKNNDNDNSCAHLKNPNPYTVFLAAFILVGILVSYLPQHIKIITRRSSEGLSPWWVLLGGLSSIAAIGNILVLPQSRADIGCCKVVNGGECAAALLGIAQIGLQWACFMFIVLLFLTFFPTHRDMSASTPSLTSTSPPPKRRDALAVTTAILASLLATFLTSLAIIASSPPKSTLPQTWADILGTIAGTLAAIQYIPQIYFTWKLKGLGSLSIVTMVIQVPGAFLFAFSLGLRVGWEGWSTWLVYIVTGILQGILLGMGITYFLAARARAKGGRMDDDNVGDNEGEDVEGPAVDDRTTLLANGQNKTRPINGTHNSTQGTASQRQLSMLYAATPPEHDSESS</sequence>
<evidence type="ECO:0000313" key="2">
    <source>
        <dbReference type="Proteomes" id="UP001281147"/>
    </source>
</evidence>
<accession>A0ACC3NGA9</accession>
<reference evidence="1" key="1">
    <citation type="submission" date="2023-07" db="EMBL/GenBank/DDBJ databases">
        <title>Black Yeasts Isolated from many extreme environments.</title>
        <authorList>
            <person name="Coleine C."/>
            <person name="Stajich J.E."/>
            <person name="Selbmann L."/>
        </authorList>
    </citation>
    <scope>NUCLEOTIDE SEQUENCE</scope>
    <source>
        <strain evidence="1">CCFEE 5714</strain>
    </source>
</reference>
<gene>
    <name evidence="1" type="ORF">LTR37_006615</name>
</gene>
<organism evidence="1 2">
    <name type="scientific">Vermiconidia calcicola</name>
    <dbReference type="NCBI Taxonomy" id="1690605"/>
    <lineage>
        <taxon>Eukaryota</taxon>
        <taxon>Fungi</taxon>
        <taxon>Dikarya</taxon>
        <taxon>Ascomycota</taxon>
        <taxon>Pezizomycotina</taxon>
        <taxon>Dothideomycetes</taxon>
        <taxon>Dothideomycetidae</taxon>
        <taxon>Mycosphaerellales</taxon>
        <taxon>Extremaceae</taxon>
        <taxon>Vermiconidia</taxon>
    </lineage>
</organism>
<keyword evidence="2" id="KW-1185">Reference proteome</keyword>
<protein>
    <submittedName>
        <fullName evidence="1">Uncharacterized protein</fullName>
    </submittedName>
</protein>
<dbReference type="EMBL" id="JAUTXU010000044">
    <property type="protein sequence ID" value="KAK3716170.1"/>
    <property type="molecule type" value="Genomic_DNA"/>
</dbReference>
<comment type="caution">
    <text evidence="1">The sequence shown here is derived from an EMBL/GenBank/DDBJ whole genome shotgun (WGS) entry which is preliminary data.</text>
</comment>
<dbReference type="Proteomes" id="UP001281147">
    <property type="component" value="Unassembled WGS sequence"/>
</dbReference>